<gene>
    <name evidence="3" type="primary">SSCI56690.1</name>
    <name evidence="2" type="ORF">SPSC_01084</name>
</gene>
<proteinExistence type="predicted"/>
<keyword evidence="1" id="KW-1133">Transmembrane helix</keyword>
<name>A0A0F7S6E3_9BASI</name>
<evidence type="ECO:0000256" key="1">
    <source>
        <dbReference type="SAM" id="Phobius"/>
    </source>
</evidence>
<dbReference type="EMBL" id="LK056656">
    <property type="protein sequence ID" value="CDU22454.1"/>
    <property type="molecule type" value="Genomic_DNA"/>
</dbReference>
<reference evidence="4" key="1">
    <citation type="submission" date="2014-06" db="EMBL/GenBank/DDBJ databases">
        <authorList>
            <person name="Berkman P.J."/>
        </authorList>
    </citation>
    <scope>NUCLEOTIDE SEQUENCE [LARGE SCALE GENOMIC DNA]</scope>
</reference>
<evidence type="ECO:0000313" key="3">
    <source>
        <dbReference type="EMBL" id="CDW98502.1"/>
    </source>
</evidence>
<keyword evidence="4" id="KW-1185">Reference proteome</keyword>
<dbReference type="Proteomes" id="UP000242770">
    <property type="component" value="Unassembled WGS sequence"/>
</dbReference>
<keyword evidence="1" id="KW-0812">Transmembrane</keyword>
<organism evidence="3 4">
    <name type="scientific">Sporisorium scitamineum</name>
    <dbReference type="NCBI Taxonomy" id="49012"/>
    <lineage>
        <taxon>Eukaryota</taxon>
        <taxon>Fungi</taxon>
        <taxon>Dikarya</taxon>
        <taxon>Basidiomycota</taxon>
        <taxon>Ustilaginomycotina</taxon>
        <taxon>Ustilaginomycetes</taxon>
        <taxon>Ustilaginales</taxon>
        <taxon>Ustilaginaceae</taxon>
        <taxon>Sporisorium</taxon>
    </lineage>
</organism>
<reference evidence="2" key="3">
    <citation type="submission" date="2014-06" db="EMBL/GenBank/DDBJ databases">
        <authorList>
            <person name="Ju J."/>
            <person name="Zhang J."/>
        </authorList>
    </citation>
    <scope>NUCLEOTIDE SEQUENCE</scope>
    <source>
        <strain evidence="2">SscI8</strain>
    </source>
</reference>
<sequence>MSQQLQTQLSAAGIEEDSAYYIGRYTIQGLQYGCLAATPLYLLQTARGRFGFTLRGLARYNWLVPLAGSAAGSVAGYAAASQLDHPSLAARTSGLRLDAQRVRQDDLHLIGGVLGALVVPALFLSRTGLVNGLLGGAGLGGAVGLVTHGVQRLGKSGDVVGRIESETRGAFEKVEGKAEEVKGEVQKRL</sequence>
<dbReference type="OrthoDB" id="2524788at2759"/>
<feature type="transmembrane region" description="Helical" evidence="1">
    <location>
        <begin position="129"/>
        <end position="147"/>
    </location>
</feature>
<protein>
    <submittedName>
        <fullName evidence="3">Uncharacterized protein</fullName>
    </submittedName>
</protein>
<keyword evidence="1" id="KW-0472">Membrane</keyword>
<accession>A0A0F7S6E3</accession>
<dbReference type="Pfam" id="PF08560">
    <property type="entry name" value="DUF1757"/>
    <property type="match status" value="1"/>
</dbReference>
<feature type="transmembrane region" description="Helical" evidence="1">
    <location>
        <begin position="106"/>
        <end position="123"/>
    </location>
</feature>
<dbReference type="AlphaFoldDB" id="A0A0F7S6E3"/>
<reference evidence="3" key="2">
    <citation type="submission" date="2014-06" db="EMBL/GenBank/DDBJ databases">
        <authorList>
            <person name="Berkman J.Paul."/>
        </authorList>
    </citation>
    <scope>NUCLEOTIDE SEQUENCE [LARGE SCALE GENOMIC DNA]</scope>
</reference>
<dbReference type="EMBL" id="CCFA01003384">
    <property type="protein sequence ID" value="CDW98502.1"/>
    <property type="molecule type" value="Genomic_DNA"/>
</dbReference>
<evidence type="ECO:0000313" key="4">
    <source>
        <dbReference type="Proteomes" id="UP000242770"/>
    </source>
</evidence>
<dbReference type="InterPro" id="IPR013869">
    <property type="entry name" value="DUF1757"/>
</dbReference>
<evidence type="ECO:0000313" key="2">
    <source>
        <dbReference type="EMBL" id="CDU22454.1"/>
    </source>
</evidence>